<dbReference type="Proteomes" id="UP000789366">
    <property type="component" value="Unassembled WGS sequence"/>
</dbReference>
<accession>A0ACA9NPG4</accession>
<evidence type="ECO:0000313" key="1">
    <source>
        <dbReference type="EMBL" id="CAG8667783.1"/>
    </source>
</evidence>
<dbReference type="EMBL" id="CAJVPW010016163">
    <property type="protein sequence ID" value="CAG8667783.1"/>
    <property type="molecule type" value="Genomic_DNA"/>
</dbReference>
<evidence type="ECO:0000313" key="2">
    <source>
        <dbReference type="Proteomes" id="UP000789366"/>
    </source>
</evidence>
<comment type="caution">
    <text evidence="1">The sequence shown here is derived from an EMBL/GenBank/DDBJ whole genome shotgun (WGS) entry which is preliminary data.</text>
</comment>
<name>A0ACA9NPG4_9GLOM</name>
<protein>
    <submittedName>
        <fullName evidence="1">11321_t:CDS:1</fullName>
    </submittedName>
</protein>
<sequence>NRDYTNLKADLLVIENPRKLKCLIINSDFIATKLKRVSFINCLYLEKIWLQHHEIADVKKSDCPT</sequence>
<organism evidence="1 2">
    <name type="scientific">Cetraspora pellucida</name>
    <dbReference type="NCBI Taxonomy" id="1433469"/>
    <lineage>
        <taxon>Eukaryota</taxon>
        <taxon>Fungi</taxon>
        <taxon>Fungi incertae sedis</taxon>
        <taxon>Mucoromycota</taxon>
        <taxon>Glomeromycotina</taxon>
        <taxon>Glomeromycetes</taxon>
        <taxon>Diversisporales</taxon>
        <taxon>Gigasporaceae</taxon>
        <taxon>Cetraspora</taxon>
    </lineage>
</organism>
<feature type="non-terminal residue" evidence="1">
    <location>
        <position position="1"/>
    </location>
</feature>
<gene>
    <name evidence="1" type="ORF">SPELUC_LOCUS9526</name>
</gene>
<reference evidence="1" key="1">
    <citation type="submission" date="2021-06" db="EMBL/GenBank/DDBJ databases">
        <authorList>
            <person name="Kallberg Y."/>
            <person name="Tangrot J."/>
            <person name="Rosling A."/>
        </authorList>
    </citation>
    <scope>NUCLEOTIDE SEQUENCE</scope>
    <source>
        <strain evidence="1">28 12/20/2015</strain>
    </source>
</reference>
<proteinExistence type="predicted"/>
<keyword evidence="2" id="KW-1185">Reference proteome</keyword>